<sequence length="90" mass="10162">MNKKKTLISSVVAAGAALGAYIFTDENRRSKINQQFQSMKKKLTKEDDFPIDKAGKPETDHIENADMVSEGSQFGVQYYNEVKTDEKDDK</sequence>
<proteinExistence type="predicted"/>
<comment type="caution">
    <text evidence="1">The sequence shown here is derived from an EMBL/GenBank/DDBJ whole genome shotgun (WGS) entry which is preliminary data.</text>
</comment>
<name>A0A2I0QVX7_9BACI</name>
<protein>
    <submittedName>
        <fullName evidence="1">Uncharacterized protein</fullName>
    </submittedName>
</protein>
<dbReference type="OrthoDB" id="2390014at2"/>
<dbReference type="Proteomes" id="UP000243524">
    <property type="component" value="Unassembled WGS sequence"/>
</dbReference>
<keyword evidence="2" id="KW-1185">Reference proteome</keyword>
<evidence type="ECO:0000313" key="2">
    <source>
        <dbReference type="Proteomes" id="UP000243524"/>
    </source>
</evidence>
<reference evidence="1 2" key="1">
    <citation type="submission" date="2017-06" db="EMBL/GenBank/DDBJ databases">
        <title>the draft geome sequence of Illustriluteabacillus marina B3227.</title>
        <authorList>
            <person name="He R.-H."/>
            <person name="Du Z.-J."/>
        </authorList>
    </citation>
    <scope>NUCLEOTIDE SEQUENCE [LARGE SCALE GENOMIC DNA]</scope>
    <source>
        <strain evidence="1 2">B3227</strain>
    </source>
</reference>
<dbReference type="RefSeq" id="WP_101330237.1">
    <property type="nucleotide sequence ID" value="NZ_PJNH01000001.1"/>
</dbReference>
<organism evidence="1 2">
    <name type="scientific">Halalkalibacillus sediminis</name>
    <dbReference type="NCBI Taxonomy" id="2018042"/>
    <lineage>
        <taxon>Bacteria</taxon>
        <taxon>Bacillati</taxon>
        <taxon>Bacillota</taxon>
        <taxon>Bacilli</taxon>
        <taxon>Bacillales</taxon>
        <taxon>Bacillaceae</taxon>
        <taxon>Halalkalibacillus</taxon>
    </lineage>
</organism>
<accession>A0A2I0QVX7</accession>
<dbReference type="EMBL" id="PJNH01000001">
    <property type="protein sequence ID" value="PKR78493.1"/>
    <property type="molecule type" value="Genomic_DNA"/>
</dbReference>
<dbReference type="AlphaFoldDB" id="A0A2I0QVX7"/>
<evidence type="ECO:0000313" key="1">
    <source>
        <dbReference type="EMBL" id="PKR78493.1"/>
    </source>
</evidence>
<gene>
    <name evidence="1" type="ORF">CEY16_01680</name>
</gene>